<dbReference type="EMBL" id="JAEPCM010000331">
    <property type="protein sequence ID" value="MCG7946638.1"/>
    <property type="molecule type" value="Genomic_DNA"/>
</dbReference>
<organism evidence="1 2">
    <name type="scientific">Candidatus Thiodiazotropha taylori</name>
    <dbReference type="NCBI Taxonomy" id="2792791"/>
    <lineage>
        <taxon>Bacteria</taxon>
        <taxon>Pseudomonadati</taxon>
        <taxon>Pseudomonadota</taxon>
        <taxon>Gammaproteobacteria</taxon>
        <taxon>Chromatiales</taxon>
        <taxon>Sedimenticolaceae</taxon>
        <taxon>Candidatus Thiodiazotropha</taxon>
    </lineage>
</organism>
<protein>
    <submittedName>
        <fullName evidence="1">Uncharacterized protein</fullName>
    </submittedName>
</protein>
<evidence type="ECO:0000313" key="2">
    <source>
        <dbReference type="Proteomes" id="UP000886667"/>
    </source>
</evidence>
<gene>
    <name evidence="1" type="ORF">JAZ07_09885</name>
</gene>
<comment type="caution">
    <text evidence="1">The sequence shown here is derived from an EMBL/GenBank/DDBJ whole genome shotgun (WGS) entry which is preliminary data.</text>
</comment>
<dbReference type="AlphaFoldDB" id="A0A9E4KE26"/>
<accession>A0A9E4KE26</accession>
<sequence length="96" mass="11107">MNKKDYPEGFPLESIDAEGNELKSGDTVKILRIPEWLLNNLDEDAIKIIKNCEGSLMKIYEVDEYGYMWVEKPTLDTEELYESHSFSMEPSNLVKS</sequence>
<evidence type="ECO:0000313" key="1">
    <source>
        <dbReference type="EMBL" id="MCG7946638.1"/>
    </source>
</evidence>
<name>A0A9E4KE26_9GAMM</name>
<reference evidence="1" key="1">
    <citation type="journal article" date="2021" name="Proc. Natl. Acad. Sci. U.S.A.">
        <title>Global biogeography of chemosynthetic symbionts reveals both localized and globally distributed symbiont groups. .</title>
        <authorList>
            <person name="Osvatic J.T."/>
            <person name="Wilkins L.G.E."/>
            <person name="Leibrecht L."/>
            <person name="Leray M."/>
            <person name="Zauner S."/>
            <person name="Polzin J."/>
            <person name="Camacho Y."/>
            <person name="Gros O."/>
            <person name="van Gils J.A."/>
            <person name="Eisen J.A."/>
            <person name="Petersen J.M."/>
            <person name="Yuen B."/>
        </authorList>
    </citation>
    <scope>NUCLEOTIDE SEQUENCE</scope>
    <source>
        <strain evidence="1">MAGclacostrist064TRANS</strain>
    </source>
</reference>
<proteinExistence type="predicted"/>
<dbReference type="Proteomes" id="UP000886667">
    <property type="component" value="Unassembled WGS sequence"/>
</dbReference>